<feature type="transmembrane region" description="Helical" evidence="1">
    <location>
        <begin position="67"/>
        <end position="87"/>
    </location>
</feature>
<keyword evidence="1" id="KW-0472">Membrane</keyword>
<dbReference type="EMBL" id="BMYZ01000002">
    <property type="protein sequence ID" value="GGY78238.1"/>
    <property type="molecule type" value="Genomic_DNA"/>
</dbReference>
<proteinExistence type="predicted"/>
<protein>
    <submittedName>
        <fullName evidence="2">Uncharacterized protein</fullName>
    </submittedName>
</protein>
<comment type="caution">
    <text evidence="2">The sequence shown here is derived from an EMBL/GenBank/DDBJ whole genome shotgun (WGS) entry which is preliminary data.</text>
</comment>
<keyword evidence="1" id="KW-1133">Transmembrane helix</keyword>
<organism evidence="2 3">
    <name type="scientific">Cellvibrio zantedeschiae</name>
    <dbReference type="NCBI Taxonomy" id="1237077"/>
    <lineage>
        <taxon>Bacteria</taxon>
        <taxon>Pseudomonadati</taxon>
        <taxon>Pseudomonadota</taxon>
        <taxon>Gammaproteobacteria</taxon>
        <taxon>Cellvibrionales</taxon>
        <taxon>Cellvibrionaceae</taxon>
        <taxon>Cellvibrio</taxon>
    </lineage>
</organism>
<keyword evidence="1" id="KW-0812">Transmembrane</keyword>
<reference evidence="3" key="1">
    <citation type="journal article" date="2019" name="Int. J. Syst. Evol. Microbiol.">
        <title>The Global Catalogue of Microorganisms (GCM) 10K type strain sequencing project: providing services to taxonomists for standard genome sequencing and annotation.</title>
        <authorList>
            <consortium name="The Broad Institute Genomics Platform"/>
            <consortium name="The Broad Institute Genome Sequencing Center for Infectious Disease"/>
            <person name="Wu L."/>
            <person name="Ma J."/>
        </authorList>
    </citation>
    <scope>NUCLEOTIDE SEQUENCE [LARGE SCALE GENOMIC DNA]</scope>
    <source>
        <strain evidence="3">KCTC 32239</strain>
    </source>
</reference>
<dbReference type="Proteomes" id="UP000619761">
    <property type="component" value="Unassembled WGS sequence"/>
</dbReference>
<dbReference type="Pfam" id="PF20134">
    <property type="entry name" value="DUF6524"/>
    <property type="match status" value="1"/>
</dbReference>
<dbReference type="RefSeq" id="WP_189418852.1">
    <property type="nucleotide sequence ID" value="NZ_BMYZ01000002.1"/>
</dbReference>
<name>A0ABQ3B3X0_9GAMM</name>
<feature type="transmembrane region" description="Helical" evidence="1">
    <location>
        <begin position="99"/>
        <end position="118"/>
    </location>
</feature>
<dbReference type="InterPro" id="IPR045387">
    <property type="entry name" value="DUF6524"/>
</dbReference>
<keyword evidence="3" id="KW-1185">Reference proteome</keyword>
<feature type="transmembrane region" description="Helical" evidence="1">
    <location>
        <begin position="12"/>
        <end position="35"/>
    </location>
</feature>
<feature type="transmembrane region" description="Helical" evidence="1">
    <location>
        <begin position="41"/>
        <end position="60"/>
    </location>
</feature>
<evidence type="ECO:0000313" key="3">
    <source>
        <dbReference type="Proteomes" id="UP000619761"/>
    </source>
</evidence>
<accession>A0ABQ3B3X0</accession>
<evidence type="ECO:0000313" key="2">
    <source>
        <dbReference type="EMBL" id="GGY78238.1"/>
    </source>
</evidence>
<gene>
    <name evidence="2" type="ORF">GCM10011613_23560</name>
</gene>
<evidence type="ECO:0000256" key="1">
    <source>
        <dbReference type="SAM" id="Phobius"/>
    </source>
</evidence>
<sequence>MRLTSSGIALRFLFSILLVLLSYNPSGYSYFHWVYTNLHSITPYIAIAGLILLIGWAIYIKATINSLGIAGILLASALFGCLIWLFVYWKILDVKNTSAVAWVVEILLALLLAAGMCWSHISLRWSGQVDVDEIEN</sequence>